<dbReference type="SUPFAM" id="SSF53098">
    <property type="entry name" value="Ribonuclease H-like"/>
    <property type="match status" value="1"/>
</dbReference>
<dbReference type="Gene3D" id="3.30.420.10">
    <property type="entry name" value="Ribonuclease H-like superfamily/Ribonuclease H"/>
    <property type="match status" value="1"/>
</dbReference>
<dbReference type="InterPro" id="IPR036397">
    <property type="entry name" value="RNaseH_sf"/>
</dbReference>
<evidence type="ECO:0000259" key="1">
    <source>
        <dbReference type="Pfam" id="PF01612"/>
    </source>
</evidence>
<dbReference type="GO" id="GO:0008408">
    <property type="term" value="F:3'-5' exonuclease activity"/>
    <property type="evidence" value="ECO:0007669"/>
    <property type="project" value="InterPro"/>
</dbReference>
<dbReference type="GO" id="GO:0003676">
    <property type="term" value="F:nucleic acid binding"/>
    <property type="evidence" value="ECO:0007669"/>
    <property type="project" value="InterPro"/>
</dbReference>
<organism evidence="2">
    <name type="scientific">viral metagenome</name>
    <dbReference type="NCBI Taxonomy" id="1070528"/>
    <lineage>
        <taxon>unclassified sequences</taxon>
        <taxon>metagenomes</taxon>
        <taxon>organismal metagenomes</taxon>
    </lineage>
</organism>
<sequence length="355" mass="42810">MILEGNNKIYNITLCDSLDNIIKMIDYFKKYNNFNDELIIGIDFEFNRSLDDTHREIALCQINLETKHKESEIFMFYPPDLNDEQTQVFKQLLLNENIKTILHGGESLDIPYLFTEIFTNLNERKQFCKNLFDTKYLCEYYNLKNSLVENKCKIYYLLLQMNIIDQKQMDYLLENQEKMGNISEIRINVKDMSKELINYSAYDTLYLPELYKTFPKDNNYQKLIPEITGVHFILKQTDFFKKSFTDISQFNLIFLSLENKYILLNDMFQFMYLWNDTGLLSYLNQITYFRKFFQIIIKYIVYNILIRNYETFYKKDILNKNCPPSLNTLLENISNFNYTINFIKQLNEDIKKELL</sequence>
<evidence type="ECO:0000313" key="2">
    <source>
        <dbReference type="EMBL" id="QHU00115.1"/>
    </source>
</evidence>
<accession>A0A6C0J359</accession>
<protein>
    <recommendedName>
        <fullName evidence="1">3'-5' exonuclease domain-containing protein</fullName>
    </recommendedName>
</protein>
<dbReference type="AlphaFoldDB" id="A0A6C0J359"/>
<dbReference type="GO" id="GO:0006139">
    <property type="term" value="P:nucleobase-containing compound metabolic process"/>
    <property type="evidence" value="ECO:0007669"/>
    <property type="project" value="InterPro"/>
</dbReference>
<dbReference type="EMBL" id="MN740323">
    <property type="protein sequence ID" value="QHU00115.1"/>
    <property type="molecule type" value="Genomic_DNA"/>
</dbReference>
<feature type="domain" description="3'-5' exonuclease" evidence="1">
    <location>
        <begin position="24"/>
        <end position="214"/>
    </location>
</feature>
<dbReference type="InterPro" id="IPR002562">
    <property type="entry name" value="3'-5'_exonuclease_dom"/>
</dbReference>
<proteinExistence type="predicted"/>
<name>A0A6C0J359_9ZZZZ</name>
<dbReference type="Pfam" id="PF01612">
    <property type="entry name" value="DNA_pol_A_exo1"/>
    <property type="match status" value="1"/>
</dbReference>
<dbReference type="InterPro" id="IPR012337">
    <property type="entry name" value="RNaseH-like_sf"/>
</dbReference>
<reference evidence="2" key="1">
    <citation type="journal article" date="2020" name="Nature">
        <title>Giant virus diversity and host interactions through global metagenomics.</title>
        <authorList>
            <person name="Schulz F."/>
            <person name="Roux S."/>
            <person name="Paez-Espino D."/>
            <person name="Jungbluth S."/>
            <person name="Walsh D.A."/>
            <person name="Denef V.J."/>
            <person name="McMahon K.D."/>
            <person name="Konstantinidis K.T."/>
            <person name="Eloe-Fadrosh E.A."/>
            <person name="Kyrpides N.C."/>
            <person name="Woyke T."/>
        </authorList>
    </citation>
    <scope>NUCLEOTIDE SEQUENCE</scope>
    <source>
        <strain evidence="2">GVMAG-M-3300025860-12</strain>
    </source>
</reference>